<dbReference type="Proteomes" id="UP000046373">
    <property type="component" value="Unassembled WGS sequence"/>
</dbReference>
<evidence type="ECO:0000313" key="2">
    <source>
        <dbReference type="EMBL" id="CDX30341.1"/>
    </source>
</evidence>
<dbReference type="InterPro" id="IPR036909">
    <property type="entry name" value="Cyt_c-like_dom_sf"/>
</dbReference>
<dbReference type="AlphaFoldDB" id="A0A090EI67"/>
<dbReference type="GO" id="GO:0009055">
    <property type="term" value="F:electron transfer activity"/>
    <property type="evidence" value="ECO:0007669"/>
    <property type="project" value="InterPro"/>
</dbReference>
<name>A0A090EI67_MESPL</name>
<accession>A0A090EI67</accession>
<dbReference type="SUPFAM" id="SSF46626">
    <property type="entry name" value="Cytochrome c"/>
    <property type="match status" value="1"/>
</dbReference>
<proteinExistence type="predicted"/>
<dbReference type="GO" id="GO:0020037">
    <property type="term" value="F:heme binding"/>
    <property type="evidence" value="ECO:0007669"/>
    <property type="project" value="InterPro"/>
</dbReference>
<reference evidence="2 3" key="1">
    <citation type="submission" date="2014-08" db="EMBL/GenBank/DDBJ databases">
        <authorList>
            <person name="Moulin Lionel"/>
        </authorList>
    </citation>
    <scope>NUCLEOTIDE SEQUENCE [LARGE SCALE GENOMIC DNA]</scope>
</reference>
<evidence type="ECO:0008006" key="4">
    <source>
        <dbReference type="Google" id="ProtNLM"/>
    </source>
</evidence>
<evidence type="ECO:0000256" key="1">
    <source>
        <dbReference type="SAM" id="MobiDB-lite"/>
    </source>
</evidence>
<dbReference type="EMBL" id="CCNB01000005">
    <property type="protein sequence ID" value="CDX30341.1"/>
    <property type="molecule type" value="Genomic_DNA"/>
</dbReference>
<sequence length="113" mass="12189">MLWPFCAADRPKSEPPDGYGSGGAHAMTRLPPGSTAQCNTHRPVFSFGKVWDLKQAVAIMGQTQLGEELTTEEVDRLVAFLNALTGRVPNVIYPILPVETATAPRPVSRISGK</sequence>
<gene>
    <name evidence="2" type="ORF">MPLDJ20_130002</name>
</gene>
<organism evidence="2 3">
    <name type="scientific">Mesorhizobium plurifarium</name>
    <dbReference type="NCBI Taxonomy" id="69974"/>
    <lineage>
        <taxon>Bacteria</taxon>
        <taxon>Pseudomonadati</taxon>
        <taxon>Pseudomonadota</taxon>
        <taxon>Alphaproteobacteria</taxon>
        <taxon>Hyphomicrobiales</taxon>
        <taxon>Phyllobacteriaceae</taxon>
        <taxon>Mesorhizobium</taxon>
    </lineage>
</organism>
<feature type="region of interest" description="Disordered" evidence="1">
    <location>
        <begin position="1"/>
        <end position="35"/>
    </location>
</feature>
<dbReference type="Gene3D" id="1.10.760.10">
    <property type="entry name" value="Cytochrome c-like domain"/>
    <property type="match status" value="1"/>
</dbReference>
<evidence type="ECO:0000313" key="3">
    <source>
        <dbReference type="Proteomes" id="UP000046373"/>
    </source>
</evidence>
<protein>
    <recommendedName>
        <fullName evidence="4">Cytochrome-c peroxidase</fullName>
    </recommendedName>
</protein>